<name>A0A100WI18_MYCCR</name>
<dbReference type="AlphaFoldDB" id="A0A100WI18"/>
<reference evidence="3" key="1">
    <citation type="journal article" date="2016" name="Genome Announc.">
        <title>Draft Genome Sequences of Five Rapidly Growing Mycobacterium Species, M. thermoresistibile, M. fortuitum subsp. acetamidolyticum, M. canariasense, M. brisbanense, and M. novocastrense.</title>
        <authorList>
            <person name="Katahira K."/>
            <person name="Ogura Y."/>
            <person name="Gotoh Y."/>
            <person name="Hayashi T."/>
        </authorList>
    </citation>
    <scope>NUCLEOTIDE SEQUENCE [LARGE SCALE GENOMIC DNA]</scope>
    <source>
        <strain evidence="3">JCM15298</strain>
    </source>
</reference>
<dbReference type="Pfam" id="PF14230">
    <property type="entry name" value="DUF4333"/>
    <property type="match status" value="1"/>
</dbReference>
<gene>
    <name evidence="2" type="ORF">RMCC_5441</name>
</gene>
<feature type="domain" description="DUF4333" evidence="1">
    <location>
        <begin position="30"/>
        <end position="95"/>
    </location>
</feature>
<organism evidence="2 3">
    <name type="scientific">Mycolicibacterium canariasense</name>
    <name type="common">Mycobacterium canariasense</name>
    <dbReference type="NCBI Taxonomy" id="228230"/>
    <lineage>
        <taxon>Bacteria</taxon>
        <taxon>Bacillati</taxon>
        <taxon>Actinomycetota</taxon>
        <taxon>Actinomycetes</taxon>
        <taxon>Mycobacteriales</taxon>
        <taxon>Mycobacteriaceae</taxon>
        <taxon>Mycolicibacterium</taxon>
    </lineage>
</organism>
<evidence type="ECO:0000259" key="1">
    <source>
        <dbReference type="Pfam" id="PF14230"/>
    </source>
</evidence>
<dbReference type="Proteomes" id="UP000069443">
    <property type="component" value="Unassembled WGS sequence"/>
</dbReference>
<evidence type="ECO:0000313" key="3">
    <source>
        <dbReference type="Proteomes" id="UP000069443"/>
    </source>
</evidence>
<sequence length="107" mass="11084">MGDTGLTGCDTATMRAALVAVAAALTVLLGGCGSTIKPEGAAEQVVKVVSKTGFKPTDVICPSGVKAEVGTEFDCHFTGPDGDYTAHMKITKVNGDDVEFYIQSKRN</sequence>
<comment type="caution">
    <text evidence="2">The sequence shown here is derived from an EMBL/GenBank/DDBJ whole genome shotgun (WGS) entry which is preliminary data.</text>
</comment>
<dbReference type="EMBL" id="BCSY01000084">
    <property type="protein sequence ID" value="GAS98476.1"/>
    <property type="molecule type" value="Genomic_DNA"/>
</dbReference>
<reference evidence="3" key="2">
    <citation type="submission" date="2016-02" db="EMBL/GenBank/DDBJ databases">
        <title>Draft genome sequence of five rapidly growing Mycobacterium species.</title>
        <authorList>
            <person name="Katahira K."/>
            <person name="Gotou Y."/>
            <person name="Iida K."/>
            <person name="Ogura Y."/>
            <person name="Hayashi T."/>
        </authorList>
    </citation>
    <scope>NUCLEOTIDE SEQUENCE [LARGE SCALE GENOMIC DNA]</scope>
    <source>
        <strain evidence="3">JCM15298</strain>
    </source>
</reference>
<keyword evidence="3" id="KW-1185">Reference proteome</keyword>
<accession>A0A100WI18</accession>
<protein>
    <recommendedName>
        <fullName evidence="1">DUF4333 domain-containing protein</fullName>
    </recommendedName>
</protein>
<evidence type="ECO:0000313" key="2">
    <source>
        <dbReference type="EMBL" id="GAS98476.1"/>
    </source>
</evidence>
<proteinExistence type="predicted"/>
<dbReference type="InterPro" id="IPR025637">
    <property type="entry name" value="DUF4333"/>
</dbReference>